<comment type="caution">
    <text evidence="1">The sequence shown here is derived from an EMBL/GenBank/DDBJ whole genome shotgun (WGS) entry which is preliminary data.</text>
</comment>
<dbReference type="EMBL" id="JYGP01000001">
    <property type="protein sequence ID" value="KJQ69374.1"/>
    <property type="molecule type" value="Genomic_DNA"/>
</dbReference>
<evidence type="ECO:0000313" key="1">
    <source>
        <dbReference type="EMBL" id="KJQ69374.1"/>
    </source>
</evidence>
<protein>
    <submittedName>
        <fullName evidence="1">Uncharacterized protein</fullName>
    </submittedName>
</protein>
<sequence>MDRNQVHKIGKIINKPVKFVKENAGKTATVLAAVVSVVAFIDGRKK</sequence>
<dbReference type="Proteomes" id="UP000033538">
    <property type="component" value="Unassembled WGS sequence"/>
</dbReference>
<name>A0A0F2DGP5_STRMT</name>
<dbReference type="RefSeq" id="WP_186822567.1">
    <property type="nucleotide sequence ID" value="NZ_JYGP01000001.1"/>
</dbReference>
<accession>A0A0F2DGP5</accession>
<organism evidence="1 2">
    <name type="scientific">Streptococcus mitis</name>
    <dbReference type="NCBI Taxonomy" id="28037"/>
    <lineage>
        <taxon>Bacteria</taxon>
        <taxon>Bacillati</taxon>
        <taxon>Bacillota</taxon>
        <taxon>Bacilli</taxon>
        <taxon>Lactobacillales</taxon>
        <taxon>Streptococcaceae</taxon>
        <taxon>Streptococcus</taxon>
        <taxon>Streptococcus mitis group</taxon>
    </lineage>
</organism>
<gene>
    <name evidence="1" type="ORF">TZ90_00051</name>
</gene>
<evidence type="ECO:0000313" key="2">
    <source>
        <dbReference type="Proteomes" id="UP000033538"/>
    </source>
</evidence>
<dbReference type="PATRIC" id="fig|28037.212.peg.47"/>
<reference evidence="1 2" key="1">
    <citation type="submission" date="2015-02" db="EMBL/GenBank/DDBJ databases">
        <title>Evolution of amylase-binding proteins of oral streptococcal species.</title>
        <authorList>
            <person name="Haase E.M."/>
        </authorList>
    </citation>
    <scope>NUCLEOTIDE SEQUENCE [LARGE SCALE GENOMIC DNA]</scope>
    <source>
        <strain evidence="1 2">OT25</strain>
    </source>
</reference>
<proteinExistence type="predicted"/>
<dbReference type="AlphaFoldDB" id="A0A0F2DGP5"/>